<evidence type="ECO:0000259" key="2">
    <source>
        <dbReference type="Pfam" id="PF00557"/>
    </source>
</evidence>
<dbReference type="Gene3D" id="3.40.350.10">
    <property type="entry name" value="Creatinase/prolidase N-terminal domain"/>
    <property type="match status" value="1"/>
</dbReference>
<accession>A0A8H2VSZ5</accession>
<evidence type="ECO:0000313" key="4">
    <source>
        <dbReference type="Proteomes" id="UP000624404"/>
    </source>
</evidence>
<dbReference type="Proteomes" id="UP000624404">
    <property type="component" value="Unassembled WGS sequence"/>
</dbReference>
<gene>
    <name evidence="3" type="ORF">SCLTRI_LOCUS3971</name>
</gene>
<evidence type="ECO:0000313" key="3">
    <source>
        <dbReference type="EMBL" id="CAD6444178.1"/>
    </source>
</evidence>
<keyword evidence="1" id="KW-1133">Transmembrane helix</keyword>
<dbReference type="PANTHER" id="PTHR46112">
    <property type="entry name" value="AMINOPEPTIDASE"/>
    <property type="match status" value="1"/>
</dbReference>
<protein>
    <submittedName>
        <fullName evidence="3">53804d75-330b-4b88-8da6-9ecc84ea541d</fullName>
    </submittedName>
</protein>
<dbReference type="InterPro" id="IPR029149">
    <property type="entry name" value="Creatin/AminoP/Spt16_N"/>
</dbReference>
<dbReference type="PANTHER" id="PTHR46112:SF2">
    <property type="entry name" value="XAA-PRO AMINOPEPTIDASE P-RELATED"/>
    <property type="match status" value="1"/>
</dbReference>
<dbReference type="AlphaFoldDB" id="A0A8H2VSZ5"/>
<keyword evidence="1" id="KW-0812">Transmembrane</keyword>
<keyword evidence="4" id="KW-1185">Reference proteome</keyword>
<reference evidence="3" key="1">
    <citation type="submission" date="2020-10" db="EMBL/GenBank/DDBJ databases">
        <authorList>
            <person name="Kusch S."/>
        </authorList>
    </citation>
    <scope>NUCLEOTIDE SEQUENCE</scope>
    <source>
        <strain evidence="3">SwB9</strain>
    </source>
</reference>
<feature type="transmembrane region" description="Helical" evidence="1">
    <location>
        <begin position="20"/>
        <end position="41"/>
    </location>
</feature>
<dbReference type="SUPFAM" id="SSF53092">
    <property type="entry name" value="Creatinase/prolidase N-terminal domain"/>
    <property type="match status" value="1"/>
</dbReference>
<proteinExistence type="predicted"/>
<evidence type="ECO:0000256" key="1">
    <source>
        <dbReference type="SAM" id="Phobius"/>
    </source>
</evidence>
<sequence length="491" mass="55073">MKEPQVLRVPRHRESWRQFFKRLIFAFTAIAVFIPVVKFLANFVSPRLKLLIVVNINSLKYETFRKCSVNTFLETGLPWLETASPITLQEFVNRRNNLAVALETDGIDAFIVEPGYTFQYYANTSQKDWEAWEPEERPFLMVISPHFDTALSKVVAKTSFLAPHFEEGRVRMLGMPFEEDLSIITWEEHWDPYSTLWKNWHIATGTEDPSSIGTPKVMVDEETRDFIQRGLGENDFEVVGLAGSVKRVKQTKTVGEVNILRAVNTGTVEALQAMRKCMVPGLSENEVMASLDSTMRAGGMEPFFDIVLFDENAAMPHGGPNGSKVLEKETLVLIDVGAHLYGYSSDICRTCFPPFFTEPKDHSLLSPIAQHKIAVWGVVFEAQTKALHALKPNSSCASVDIAARNVIADAGYEKAFTHRVGHGIGIKAHESPYLNSGNVEEILNAGMVFTLEPGVYLEEKFGVRHEDVFVVKEDGEAEILTGFRAKGPWDP</sequence>
<dbReference type="InterPro" id="IPR000994">
    <property type="entry name" value="Pept_M24"/>
</dbReference>
<dbReference type="InterPro" id="IPR036005">
    <property type="entry name" value="Creatinase/aminopeptidase-like"/>
</dbReference>
<dbReference type="EMBL" id="CAJHIA010000011">
    <property type="protein sequence ID" value="CAD6444178.1"/>
    <property type="molecule type" value="Genomic_DNA"/>
</dbReference>
<feature type="domain" description="Peptidase M24" evidence="2">
    <location>
        <begin position="260"/>
        <end position="473"/>
    </location>
</feature>
<organism evidence="3 4">
    <name type="scientific">Sclerotinia trifoliorum</name>
    <dbReference type="NCBI Taxonomy" id="28548"/>
    <lineage>
        <taxon>Eukaryota</taxon>
        <taxon>Fungi</taxon>
        <taxon>Dikarya</taxon>
        <taxon>Ascomycota</taxon>
        <taxon>Pezizomycotina</taxon>
        <taxon>Leotiomycetes</taxon>
        <taxon>Helotiales</taxon>
        <taxon>Sclerotiniaceae</taxon>
        <taxon>Sclerotinia</taxon>
    </lineage>
</organism>
<dbReference type="SUPFAM" id="SSF55920">
    <property type="entry name" value="Creatinase/aminopeptidase"/>
    <property type="match status" value="1"/>
</dbReference>
<dbReference type="Gene3D" id="3.90.230.10">
    <property type="entry name" value="Creatinase/methionine aminopeptidase superfamily"/>
    <property type="match status" value="1"/>
</dbReference>
<name>A0A8H2VSZ5_9HELO</name>
<dbReference type="OrthoDB" id="9995434at2759"/>
<keyword evidence="1" id="KW-0472">Membrane</keyword>
<comment type="caution">
    <text evidence="3">The sequence shown here is derived from an EMBL/GenBank/DDBJ whole genome shotgun (WGS) entry which is preliminary data.</text>
</comment>
<dbReference type="Pfam" id="PF00557">
    <property type="entry name" value="Peptidase_M24"/>
    <property type="match status" value="1"/>
</dbReference>
<dbReference type="InterPro" id="IPR050659">
    <property type="entry name" value="Peptidase_M24B"/>
</dbReference>